<proteinExistence type="inferred from homology"/>
<name>A0AAW3ZLZ3_9GAMM</name>
<evidence type="ECO:0000313" key="9">
    <source>
        <dbReference type="Proteomes" id="UP000613768"/>
    </source>
</evidence>
<comment type="similarity">
    <text evidence="2 6">Belongs to the dTDP-4-dehydrorhamnose reductase family.</text>
</comment>
<dbReference type="Proteomes" id="UP000613768">
    <property type="component" value="Unassembled WGS sequence"/>
</dbReference>
<dbReference type="GO" id="GO:0019305">
    <property type="term" value="P:dTDP-rhamnose biosynthetic process"/>
    <property type="evidence" value="ECO:0007669"/>
    <property type="project" value="TreeGrafter"/>
</dbReference>
<evidence type="ECO:0000256" key="3">
    <source>
        <dbReference type="ARBA" id="ARBA00012929"/>
    </source>
</evidence>
<evidence type="ECO:0000256" key="2">
    <source>
        <dbReference type="ARBA" id="ARBA00010944"/>
    </source>
</evidence>
<organism evidence="8 9">
    <name type="scientific">Pseudomarimonas arenosa</name>
    <dbReference type="NCBI Taxonomy" id="2774145"/>
    <lineage>
        <taxon>Bacteria</taxon>
        <taxon>Pseudomonadati</taxon>
        <taxon>Pseudomonadota</taxon>
        <taxon>Gammaproteobacteria</taxon>
        <taxon>Lysobacterales</taxon>
        <taxon>Lysobacteraceae</taxon>
        <taxon>Pseudomarimonas</taxon>
    </lineage>
</organism>
<dbReference type="InterPro" id="IPR029903">
    <property type="entry name" value="RmlD-like-bd"/>
</dbReference>
<comment type="pathway">
    <text evidence="1 6">Carbohydrate biosynthesis; dTDP-L-rhamnose biosynthesis.</text>
</comment>
<dbReference type="InterPro" id="IPR036291">
    <property type="entry name" value="NAD(P)-bd_dom_sf"/>
</dbReference>
<dbReference type="Pfam" id="PF04321">
    <property type="entry name" value="RmlD_sub_bind"/>
    <property type="match status" value="1"/>
</dbReference>
<dbReference type="NCBIfam" id="TIGR01214">
    <property type="entry name" value="rmlD"/>
    <property type="match status" value="1"/>
</dbReference>
<dbReference type="SUPFAM" id="SSF51735">
    <property type="entry name" value="NAD(P)-binding Rossmann-fold domains"/>
    <property type="match status" value="1"/>
</dbReference>
<evidence type="ECO:0000256" key="6">
    <source>
        <dbReference type="RuleBase" id="RU364082"/>
    </source>
</evidence>
<dbReference type="CDD" id="cd05254">
    <property type="entry name" value="dTDP_HR_like_SDR_e"/>
    <property type="match status" value="1"/>
</dbReference>
<accession>A0AAW3ZLZ3</accession>
<evidence type="ECO:0000256" key="4">
    <source>
        <dbReference type="ARBA" id="ARBA00017099"/>
    </source>
</evidence>
<dbReference type="GO" id="GO:0008831">
    <property type="term" value="F:dTDP-4-dehydrorhamnose reductase activity"/>
    <property type="evidence" value="ECO:0007669"/>
    <property type="project" value="UniProtKB-EC"/>
</dbReference>
<comment type="function">
    <text evidence="6">Catalyzes the reduction of dTDP-6-deoxy-L-lyxo-4-hexulose to yield dTDP-L-rhamnose.</text>
</comment>
<dbReference type="AlphaFoldDB" id="A0AAW3ZLZ3"/>
<dbReference type="Gene3D" id="3.90.25.10">
    <property type="entry name" value="UDP-galactose 4-epimerase, domain 1"/>
    <property type="match status" value="1"/>
</dbReference>
<gene>
    <name evidence="8" type="primary">rfbD</name>
    <name evidence="8" type="ORF">IFO71_06715</name>
</gene>
<comment type="cofactor">
    <cofactor evidence="6">
        <name>Mg(2+)</name>
        <dbReference type="ChEBI" id="CHEBI:18420"/>
    </cofactor>
    <text evidence="6">Binds 1 Mg(2+) ion per monomer.</text>
</comment>
<dbReference type="EC" id="1.1.1.133" evidence="3 6"/>
<keyword evidence="6" id="KW-0521">NADP</keyword>
<dbReference type="PANTHER" id="PTHR10491:SF4">
    <property type="entry name" value="METHIONINE ADENOSYLTRANSFERASE 2 SUBUNIT BETA"/>
    <property type="match status" value="1"/>
</dbReference>
<dbReference type="Gene3D" id="3.40.50.720">
    <property type="entry name" value="NAD(P)-binding Rossmann-like Domain"/>
    <property type="match status" value="1"/>
</dbReference>
<dbReference type="RefSeq" id="WP_192028780.1">
    <property type="nucleotide sequence ID" value="NZ_JACYTR010000009.1"/>
</dbReference>
<evidence type="ECO:0000259" key="7">
    <source>
        <dbReference type="Pfam" id="PF04321"/>
    </source>
</evidence>
<keyword evidence="9" id="KW-1185">Reference proteome</keyword>
<keyword evidence="6 8" id="KW-0560">Oxidoreductase</keyword>
<evidence type="ECO:0000313" key="8">
    <source>
        <dbReference type="EMBL" id="MBD8525431.1"/>
    </source>
</evidence>
<protein>
    <recommendedName>
        <fullName evidence="4 6">dTDP-4-dehydrorhamnose reductase</fullName>
        <ecNumber evidence="3 6">1.1.1.133</ecNumber>
    </recommendedName>
</protein>
<reference evidence="8 9" key="1">
    <citation type="submission" date="2020-09" db="EMBL/GenBank/DDBJ databases">
        <title>Pseudoxanthomonas sp. CAU 1598 isolated from sand of Yaerae Beach.</title>
        <authorList>
            <person name="Kim W."/>
        </authorList>
    </citation>
    <scope>NUCLEOTIDE SEQUENCE [LARGE SCALE GENOMIC DNA]</scope>
    <source>
        <strain evidence="8 9">CAU 1598</strain>
    </source>
</reference>
<feature type="domain" description="RmlD-like substrate binding" evidence="7">
    <location>
        <begin position="3"/>
        <end position="301"/>
    </location>
</feature>
<evidence type="ECO:0000256" key="5">
    <source>
        <dbReference type="ARBA" id="ARBA00048200"/>
    </source>
</evidence>
<dbReference type="InterPro" id="IPR005913">
    <property type="entry name" value="dTDP_dehydrorham_reduct"/>
</dbReference>
<comment type="caution">
    <text evidence="8">The sequence shown here is derived from an EMBL/GenBank/DDBJ whole genome shotgun (WGS) entry which is preliminary data.</text>
</comment>
<dbReference type="PANTHER" id="PTHR10491">
    <property type="entry name" value="DTDP-4-DEHYDRORHAMNOSE REDUCTASE"/>
    <property type="match status" value="1"/>
</dbReference>
<dbReference type="GO" id="GO:0005829">
    <property type="term" value="C:cytosol"/>
    <property type="evidence" value="ECO:0007669"/>
    <property type="project" value="TreeGrafter"/>
</dbReference>
<comment type="catalytic activity">
    <reaction evidence="5 6">
        <text>dTDP-beta-L-rhamnose + NADP(+) = dTDP-4-dehydro-beta-L-rhamnose + NADPH + H(+)</text>
        <dbReference type="Rhea" id="RHEA:21796"/>
        <dbReference type="ChEBI" id="CHEBI:15378"/>
        <dbReference type="ChEBI" id="CHEBI:57510"/>
        <dbReference type="ChEBI" id="CHEBI:57783"/>
        <dbReference type="ChEBI" id="CHEBI:58349"/>
        <dbReference type="ChEBI" id="CHEBI:62830"/>
        <dbReference type="EC" id="1.1.1.133"/>
    </reaction>
</comment>
<evidence type="ECO:0000256" key="1">
    <source>
        <dbReference type="ARBA" id="ARBA00004781"/>
    </source>
</evidence>
<dbReference type="EMBL" id="JACYTR010000009">
    <property type="protein sequence ID" value="MBD8525431.1"/>
    <property type="molecule type" value="Genomic_DNA"/>
</dbReference>
<sequence length="306" mass="33054">MTKILLTGVDGQLGFELARSLAPLGELHCATLSGRLPGGQPCLPLDLSKPTAIRQVLDEIKPQVVVNPAAYTAVDKAESEADLAHGINAVAPATLAAWCRQHNALLLHYSTDYVFPGNAGRPWREESVTGPLGVYGASKLAGEEAIRASECRHLILRTAWVYSARFANFLLTMLRVGRERDELRVVSDQIGTPTTARGLASISAVLLARSAQFGADELGTFHCTHAGQTSWHGFAEAIFRQAQQAGMIERAPKVQAIASSDYPTPARRPAYSVLDNRKLTDVHGLALPDWRIGLSQVIDELCTVAR</sequence>